<evidence type="ECO:0000256" key="15">
    <source>
        <dbReference type="PIRSR" id="PIRSR000615-3"/>
    </source>
</evidence>
<dbReference type="PANTHER" id="PTHR47984:SF31">
    <property type="entry name" value="OS03G0227900 PROTEIN"/>
    <property type="match status" value="1"/>
</dbReference>
<evidence type="ECO:0000256" key="3">
    <source>
        <dbReference type="ARBA" id="ARBA00022527"/>
    </source>
</evidence>
<dbReference type="EMBL" id="CAUOFW020001236">
    <property type="protein sequence ID" value="CAK9142563.1"/>
    <property type="molecule type" value="Genomic_DNA"/>
</dbReference>
<dbReference type="EC" id="2.7.11.1" evidence="2"/>
<dbReference type="GO" id="GO:0016020">
    <property type="term" value="C:membrane"/>
    <property type="evidence" value="ECO:0007669"/>
    <property type="project" value="UniProtKB-SubCell"/>
</dbReference>
<dbReference type="InterPro" id="IPR052232">
    <property type="entry name" value="RLK_Ser/Thr-Kinase"/>
</dbReference>
<keyword evidence="11 19" id="KW-0472">Membrane</keyword>
<dbReference type="Proteomes" id="UP001642360">
    <property type="component" value="Unassembled WGS sequence"/>
</dbReference>
<evidence type="ECO:0000313" key="21">
    <source>
        <dbReference type="EMBL" id="CAK9142563.1"/>
    </source>
</evidence>
<dbReference type="InterPro" id="IPR017441">
    <property type="entry name" value="Protein_kinase_ATP_BS"/>
</dbReference>
<evidence type="ECO:0000256" key="12">
    <source>
        <dbReference type="ARBA" id="ARBA00047899"/>
    </source>
</evidence>
<dbReference type="PROSITE" id="PS00108">
    <property type="entry name" value="PROTEIN_KINASE_ST"/>
    <property type="match status" value="1"/>
</dbReference>
<keyword evidence="3 17" id="KW-0723">Serine/threonine-protein kinase</keyword>
<dbReference type="GO" id="GO:0004674">
    <property type="term" value="F:protein serine/threonine kinase activity"/>
    <property type="evidence" value="ECO:0007669"/>
    <property type="project" value="UniProtKB-KW"/>
</dbReference>
<feature type="binding site" evidence="16">
    <location>
        <position position="191"/>
    </location>
    <ligand>
        <name>ATP</name>
        <dbReference type="ChEBI" id="CHEBI:30616"/>
    </ligand>
</feature>
<gene>
    <name evidence="21" type="ORF">ILEXP_LOCUS10247</name>
</gene>
<keyword evidence="15" id="KW-0479">Metal-binding</keyword>
<sequence>MEVSGKTTGENQSSGNSQSSFSFAAKTPILGLKLYVVIGVTIIIVIAIFVLIFLYIRLRRSSKRRLIGVKHSSSLLPLVFKEITEMRESDQRENSEVVGFGKDEKENKAMLIKDVEKGIDDKRGSSESSTSRSESSSVSMEGLNVGWGRWYSLTELEMATNAFSDENVIGEGGYGVVYKGVLQDGSVIAVKSLLNNKGQAEKEFKVEVEAIGKVRHKNLVGLIGYCAEGARRLLVYEYMDNGNLEQWLHGDVGPVSPLTWEIRMRIAVGTAKGLAYLHEGLEPKVVHRDVKSSNILLDRKWSPKVSDFGLAKLLGSEKSYVTTRVMGTFGYVSPDYASTGMLNEGSDVYSFGVLLMEIITGRSPVDYSRAPGEMNLVDWFKGMVASRRGEDLIDPLIAVHPSPRSLKRSLLVCLRCIDLDANKRPKMGQIVHMLEADEFPYRSEPRAPRETAPLHPHAAATNKVQLASKDVVGDNDEQKSKWR</sequence>
<evidence type="ECO:0000256" key="2">
    <source>
        <dbReference type="ARBA" id="ARBA00012513"/>
    </source>
</evidence>
<evidence type="ECO:0000259" key="20">
    <source>
        <dbReference type="PROSITE" id="PS50011"/>
    </source>
</evidence>
<keyword evidence="8" id="KW-0418">Kinase</keyword>
<evidence type="ECO:0000313" key="22">
    <source>
        <dbReference type="Proteomes" id="UP001642360"/>
    </source>
</evidence>
<protein>
    <recommendedName>
        <fullName evidence="2">non-specific serine/threonine protein kinase</fullName>
        <ecNumber evidence="2">2.7.11.1</ecNumber>
    </recommendedName>
</protein>
<keyword evidence="5" id="KW-0808">Transferase</keyword>
<dbReference type="InterPro" id="IPR008271">
    <property type="entry name" value="Ser/Thr_kinase_AS"/>
</dbReference>
<reference evidence="21 22" key="1">
    <citation type="submission" date="2024-02" db="EMBL/GenBank/DDBJ databases">
        <authorList>
            <person name="Vignale AGUSTIN F."/>
            <person name="Sosa J E."/>
            <person name="Modenutti C."/>
        </authorList>
    </citation>
    <scope>NUCLEOTIDE SEQUENCE [LARGE SCALE GENOMIC DNA]</scope>
</reference>
<keyword evidence="7 16" id="KW-0547">Nucleotide-binding</keyword>
<evidence type="ECO:0000256" key="7">
    <source>
        <dbReference type="ARBA" id="ARBA00022741"/>
    </source>
</evidence>
<evidence type="ECO:0000256" key="10">
    <source>
        <dbReference type="ARBA" id="ARBA00022989"/>
    </source>
</evidence>
<proteinExistence type="inferred from homology"/>
<dbReference type="CDD" id="cd14066">
    <property type="entry name" value="STKc_IRAK"/>
    <property type="match status" value="1"/>
</dbReference>
<dbReference type="SMART" id="SM00220">
    <property type="entry name" value="S_TKc"/>
    <property type="match status" value="1"/>
</dbReference>
<dbReference type="FunFam" id="3.30.200.20:FF:000173">
    <property type="entry name" value="Probable serine/threonine-protein kinase At1g01540"/>
    <property type="match status" value="1"/>
</dbReference>
<feature type="region of interest" description="Disordered" evidence="18">
    <location>
        <begin position="1"/>
        <end position="20"/>
    </location>
</feature>
<keyword evidence="15" id="KW-0460">Magnesium</keyword>
<dbReference type="PROSITE" id="PS00107">
    <property type="entry name" value="PROTEIN_KINASE_ATP"/>
    <property type="match status" value="1"/>
</dbReference>
<dbReference type="PROSITE" id="PS50011">
    <property type="entry name" value="PROTEIN_KINASE_DOM"/>
    <property type="match status" value="1"/>
</dbReference>
<evidence type="ECO:0000256" key="13">
    <source>
        <dbReference type="ARBA" id="ARBA00048679"/>
    </source>
</evidence>
<evidence type="ECO:0000256" key="4">
    <source>
        <dbReference type="ARBA" id="ARBA00022553"/>
    </source>
</evidence>
<feature type="compositionally biased region" description="Low complexity" evidence="18">
    <location>
        <begin position="9"/>
        <end position="20"/>
    </location>
</feature>
<dbReference type="InterPro" id="IPR011009">
    <property type="entry name" value="Kinase-like_dom_sf"/>
</dbReference>
<dbReference type="Gene3D" id="1.10.510.10">
    <property type="entry name" value="Transferase(Phosphotransferase) domain 1"/>
    <property type="match status" value="1"/>
</dbReference>
<evidence type="ECO:0000256" key="11">
    <source>
        <dbReference type="ARBA" id="ARBA00023136"/>
    </source>
</evidence>
<comment type="catalytic activity">
    <reaction evidence="13">
        <text>L-seryl-[protein] + ATP = O-phospho-L-seryl-[protein] + ADP + H(+)</text>
        <dbReference type="Rhea" id="RHEA:17989"/>
        <dbReference type="Rhea" id="RHEA-COMP:9863"/>
        <dbReference type="Rhea" id="RHEA-COMP:11604"/>
        <dbReference type="ChEBI" id="CHEBI:15378"/>
        <dbReference type="ChEBI" id="CHEBI:29999"/>
        <dbReference type="ChEBI" id="CHEBI:30616"/>
        <dbReference type="ChEBI" id="CHEBI:83421"/>
        <dbReference type="ChEBI" id="CHEBI:456216"/>
        <dbReference type="EC" id="2.7.11.1"/>
    </reaction>
</comment>
<evidence type="ECO:0000256" key="19">
    <source>
        <dbReference type="SAM" id="Phobius"/>
    </source>
</evidence>
<keyword evidence="22" id="KW-1185">Reference proteome</keyword>
<dbReference type="Gene3D" id="3.30.200.20">
    <property type="entry name" value="Phosphorylase Kinase, domain 1"/>
    <property type="match status" value="1"/>
</dbReference>
<name>A0ABC8RC67_9AQUA</name>
<feature type="transmembrane region" description="Helical" evidence="19">
    <location>
        <begin position="34"/>
        <end position="56"/>
    </location>
</feature>
<evidence type="ECO:0000256" key="9">
    <source>
        <dbReference type="ARBA" id="ARBA00022840"/>
    </source>
</evidence>
<evidence type="ECO:0000256" key="14">
    <source>
        <dbReference type="PIRSR" id="PIRSR000615-1"/>
    </source>
</evidence>
<feature type="active site" description="Proton acceptor" evidence="14">
    <location>
        <position position="289"/>
    </location>
</feature>
<evidence type="ECO:0000256" key="8">
    <source>
        <dbReference type="ARBA" id="ARBA00022777"/>
    </source>
</evidence>
<organism evidence="21 22">
    <name type="scientific">Ilex paraguariensis</name>
    <name type="common">yerba mate</name>
    <dbReference type="NCBI Taxonomy" id="185542"/>
    <lineage>
        <taxon>Eukaryota</taxon>
        <taxon>Viridiplantae</taxon>
        <taxon>Streptophyta</taxon>
        <taxon>Embryophyta</taxon>
        <taxon>Tracheophyta</taxon>
        <taxon>Spermatophyta</taxon>
        <taxon>Magnoliopsida</taxon>
        <taxon>eudicotyledons</taxon>
        <taxon>Gunneridae</taxon>
        <taxon>Pentapetalae</taxon>
        <taxon>asterids</taxon>
        <taxon>campanulids</taxon>
        <taxon>Aquifoliales</taxon>
        <taxon>Aquifoliaceae</taxon>
        <taxon>Ilex</taxon>
    </lineage>
</organism>
<dbReference type="InterPro" id="IPR000719">
    <property type="entry name" value="Prot_kinase_dom"/>
</dbReference>
<feature type="domain" description="Protein kinase" evidence="20">
    <location>
        <begin position="163"/>
        <end position="427"/>
    </location>
</feature>
<evidence type="ECO:0000256" key="1">
    <source>
        <dbReference type="ARBA" id="ARBA00004167"/>
    </source>
</evidence>
<keyword evidence="6 19" id="KW-0812">Transmembrane</keyword>
<accession>A0ABC8RC67</accession>
<dbReference type="PANTHER" id="PTHR47984">
    <property type="entry name" value="OS01G0323000 PROTEIN"/>
    <property type="match status" value="1"/>
</dbReference>
<dbReference type="AlphaFoldDB" id="A0ABC8RC67"/>
<dbReference type="Pfam" id="PF00069">
    <property type="entry name" value="Pkinase"/>
    <property type="match status" value="1"/>
</dbReference>
<feature type="region of interest" description="Disordered" evidence="18">
    <location>
        <begin position="442"/>
        <end position="483"/>
    </location>
</feature>
<evidence type="ECO:0000256" key="5">
    <source>
        <dbReference type="ARBA" id="ARBA00022679"/>
    </source>
</evidence>
<keyword evidence="10 19" id="KW-1133">Transmembrane helix</keyword>
<comment type="caution">
    <text evidence="21">The sequence shown here is derived from an EMBL/GenBank/DDBJ whole genome shotgun (WGS) entry which is preliminary data.</text>
</comment>
<dbReference type="GO" id="GO:0005524">
    <property type="term" value="F:ATP binding"/>
    <property type="evidence" value="ECO:0007669"/>
    <property type="project" value="UniProtKB-UniRule"/>
</dbReference>
<evidence type="ECO:0000256" key="18">
    <source>
        <dbReference type="SAM" id="MobiDB-lite"/>
    </source>
</evidence>
<evidence type="ECO:0000256" key="6">
    <source>
        <dbReference type="ARBA" id="ARBA00022692"/>
    </source>
</evidence>
<dbReference type="FunFam" id="1.10.510.10:FF:000035">
    <property type="entry name" value="Putative receptor-like serine/threonine-protein kinase"/>
    <property type="match status" value="1"/>
</dbReference>
<feature type="binding site" evidence="15">
    <location>
        <position position="307"/>
    </location>
    <ligand>
        <name>Mg(2+)</name>
        <dbReference type="ChEBI" id="CHEBI:18420"/>
    </ligand>
</feature>
<evidence type="ECO:0000256" key="16">
    <source>
        <dbReference type="PROSITE-ProRule" id="PRU10141"/>
    </source>
</evidence>
<evidence type="ECO:0000256" key="17">
    <source>
        <dbReference type="RuleBase" id="RU000304"/>
    </source>
</evidence>
<comment type="subcellular location">
    <subcellularLocation>
        <location evidence="1">Membrane</location>
        <topology evidence="1">Single-pass membrane protein</topology>
    </subcellularLocation>
</comment>
<keyword evidence="4" id="KW-0597">Phosphoprotein</keyword>
<comment type="catalytic activity">
    <reaction evidence="12">
        <text>L-threonyl-[protein] + ATP = O-phospho-L-threonyl-[protein] + ADP + H(+)</text>
        <dbReference type="Rhea" id="RHEA:46608"/>
        <dbReference type="Rhea" id="RHEA-COMP:11060"/>
        <dbReference type="Rhea" id="RHEA-COMP:11605"/>
        <dbReference type="ChEBI" id="CHEBI:15378"/>
        <dbReference type="ChEBI" id="CHEBI:30013"/>
        <dbReference type="ChEBI" id="CHEBI:30616"/>
        <dbReference type="ChEBI" id="CHEBI:61977"/>
        <dbReference type="ChEBI" id="CHEBI:456216"/>
        <dbReference type="EC" id="2.7.11.1"/>
    </reaction>
</comment>
<feature type="binding site" evidence="15">
    <location>
        <position position="294"/>
    </location>
    <ligand>
        <name>Mg(2+)</name>
        <dbReference type="ChEBI" id="CHEBI:18420"/>
    </ligand>
</feature>
<comment type="similarity">
    <text evidence="17">Belongs to the protein kinase superfamily.</text>
</comment>
<dbReference type="SUPFAM" id="SSF56112">
    <property type="entry name" value="Protein kinase-like (PK-like)"/>
    <property type="match status" value="1"/>
</dbReference>
<keyword evidence="9 16" id="KW-0067">ATP-binding</keyword>